<evidence type="ECO:0000256" key="2">
    <source>
        <dbReference type="ARBA" id="ARBA00022964"/>
    </source>
</evidence>
<gene>
    <name evidence="5" type="ORF">A1O9_12749</name>
</gene>
<comment type="caution">
    <text evidence="5">The sequence shown here is derived from an EMBL/GenBank/DDBJ whole genome shotgun (WGS) entry which is preliminary data.</text>
</comment>
<dbReference type="GeneID" id="25287643"/>
<dbReference type="HOGENOM" id="CLU_1722913_0_0_1"/>
<dbReference type="SUPFAM" id="SSF49482">
    <property type="entry name" value="Aromatic compound dioxygenase"/>
    <property type="match status" value="1"/>
</dbReference>
<dbReference type="InterPro" id="IPR000627">
    <property type="entry name" value="Intradiol_dOase_C"/>
</dbReference>
<name>A0A072P682_9EURO</name>
<dbReference type="VEuPathDB" id="FungiDB:A1O9_12749"/>
<protein>
    <recommendedName>
        <fullName evidence="4">Intradiol ring-cleavage dioxygenases domain-containing protein</fullName>
    </recommendedName>
</protein>
<feature type="domain" description="Intradiol ring-cleavage dioxygenases" evidence="4">
    <location>
        <begin position="16"/>
        <end position="166"/>
    </location>
</feature>
<reference evidence="5 6" key="1">
    <citation type="submission" date="2013-03" db="EMBL/GenBank/DDBJ databases">
        <title>The Genome Sequence of Exophiala aquamarina CBS 119918.</title>
        <authorList>
            <consortium name="The Broad Institute Genomics Platform"/>
            <person name="Cuomo C."/>
            <person name="de Hoog S."/>
            <person name="Gorbushina A."/>
            <person name="Walker B."/>
            <person name="Young S.K."/>
            <person name="Zeng Q."/>
            <person name="Gargeya S."/>
            <person name="Fitzgerald M."/>
            <person name="Haas B."/>
            <person name="Abouelleil A."/>
            <person name="Allen A.W."/>
            <person name="Alvarado L."/>
            <person name="Arachchi H.M."/>
            <person name="Berlin A.M."/>
            <person name="Chapman S.B."/>
            <person name="Gainer-Dewar J."/>
            <person name="Goldberg J."/>
            <person name="Griggs A."/>
            <person name="Gujja S."/>
            <person name="Hansen M."/>
            <person name="Howarth C."/>
            <person name="Imamovic A."/>
            <person name="Ireland A."/>
            <person name="Larimer J."/>
            <person name="McCowan C."/>
            <person name="Murphy C."/>
            <person name="Pearson M."/>
            <person name="Poon T.W."/>
            <person name="Priest M."/>
            <person name="Roberts A."/>
            <person name="Saif S."/>
            <person name="Shea T."/>
            <person name="Sisk P."/>
            <person name="Sykes S."/>
            <person name="Wortman J."/>
            <person name="Nusbaum C."/>
            <person name="Birren B."/>
        </authorList>
    </citation>
    <scope>NUCLEOTIDE SEQUENCE [LARGE SCALE GENOMIC DNA]</scope>
    <source>
        <strain evidence="5 6">CBS 119918</strain>
    </source>
</reference>
<dbReference type="Proteomes" id="UP000027920">
    <property type="component" value="Unassembled WGS sequence"/>
</dbReference>
<comment type="similarity">
    <text evidence="1">Belongs to the intradiol ring-cleavage dioxygenase family.</text>
</comment>
<keyword evidence="6" id="KW-1185">Reference proteome</keyword>
<proteinExistence type="inferred from homology"/>
<dbReference type="RefSeq" id="XP_013253725.1">
    <property type="nucleotide sequence ID" value="XM_013398271.1"/>
</dbReference>
<dbReference type="AlphaFoldDB" id="A0A072P682"/>
<dbReference type="PANTHER" id="PTHR33711:SF7">
    <property type="entry name" value="INTRADIOL RING-CLEAVAGE DIOXYGENASES DOMAIN-CONTAINING PROTEIN-RELATED"/>
    <property type="match status" value="1"/>
</dbReference>
<sequence length="171" mass="19475">MSLGPFWRSNAPHRDERALLQGIVTDSRTGEPIDNAELDVWEAAPNGKYEQQDPNQKDMNLRGQFNTSKDGRYYFYCLRPTTYAIPDGGPAGELLKLLGRHLMIPAHIHFIVSVPDYRPVVTELFDRQDKHVHDDAGFAVRDSLIVDFLPLVADENAVYETECNFKLTKLE</sequence>
<dbReference type="GO" id="GO:0008199">
    <property type="term" value="F:ferric iron binding"/>
    <property type="evidence" value="ECO:0007669"/>
    <property type="project" value="InterPro"/>
</dbReference>
<keyword evidence="2" id="KW-0223">Dioxygenase</keyword>
<accession>A0A072P682</accession>
<dbReference type="InterPro" id="IPR015889">
    <property type="entry name" value="Intradiol_dOase_core"/>
</dbReference>
<organism evidence="5 6">
    <name type="scientific">Exophiala aquamarina CBS 119918</name>
    <dbReference type="NCBI Taxonomy" id="1182545"/>
    <lineage>
        <taxon>Eukaryota</taxon>
        <taxon>Fungi</taxon>
        <taxon>Dikarya</taxon>
        <taxon>Ascomycota</taxon>
        <taxon>Pezizomycotina</taxon>
        <taxon>Eurotiomycetes</taxon>
        <taxon>Chaetothyriomycetidae</taxon>
        <taxon>Chaetothyriales</taxon>
        <taxon>Herpotrichiellaceae</taxon>
        <taxon>Exophiala</taxon>
    </lineage>
</organism>
<evidence type="ECO:0000259" key="4">
    <source>
        <dbReference type="Pfam" id="PF00775"/>
    </source>
</evidence>
<dbReference type="EMBL" id="AMGV01000027">
    <property type="protein sequence ID" value="KEF51135.1"/>
    <property type="molecule type" value="Genomic_DNA"/>
</dbReference>
<dbReference type="OrthoDB" id="5238185at2759"/>
<feature type="non-terminal residue" evidence="5">
    <location>
        <position position="171"/>
    </location>
</feature>
<evidence type="ECO:0000256" key="1">
    <source>
        <dbReference type="ARBA" id="ARBA00007825"/>
    </source>
</evidence>
<keyword evidence="3" id="KW-0560">Oxidoreductase</keyword>
<dbReference type="Gene3D" id="2.60.130.10">
    <property type="entry name" value="Aromatic compound dioxygenase"/>
    <property type="match status" value="1"/>
</dbReference>
<evidence type="ECO:0000313" key="6">
    <source>
        <dbReference type="Proteomes" id="UP000027920"/>
    </source>
</evidence>
<dbReference type="PANTHER" id="PTHR33711">
    <property type="entry name" value="DIOXYGENASE, PUTATIVE (AFU_ORTHOLOGUE AFUA_2G02910)-RELATED"/>
    <property type="match status" value="1"/>
</dbReference>
<dbReference type="Pfam" id="PF00775">
    <property type="entry name" value="Dioxygenase_C"/>
    <property type="match status" value="1"/>
</dbReference>
<dbReference type="GO" id="GO:0016702">
    <property type="term" value="F:oxidoreductase activity, acting on single donors with incorporation of molecular oxygen, incorporation of two atoms of oxygen"/>
    <property type="evidence" value="ECO:0007669"/>
    <property type="project" value="InterPro"/>
</dbReference>
<evidence type="ECO:0000313" key="5">
    <source>
        <dbReference type="EMBL" id="KEF51135.1"/>
    </source>
</evidence>
<dbReference type="STRING" id="1182545.A0A072P682"/>
<dbReference type="InterPro" id="IPR050770">
    <property type="entry name" value="Intradiol_RC_Dioxygenase"/>
</dbReference>
<evidence type="ECO:0000256" key="3">
    <source>
        <dbReference type="ARBA" id="ARBA00023002"/>
    </source>
</evidence>